<dbReference type="PANTHER" id="PTHR36699:SF1">
    <property type="entry name" value="L,D-TRANSPEPTIDASE YAFK-RELATED"/>
    <property type="match status" value="1"/>
</dbReference>
<dbReference type="CDD" id="cd16913">
    <property type="entry name" value="YkuD_like"/>
    <property type="match status" value="1"/>
</dbReference>
<comment type="pathway">
    <text evidence="1">Cell wall biogenesis; peptidoglycan biosynthesis.</text>
</comment>
<dbReference type="GO" id="GO:0071555">
    <property type="term" value="P:cell wall organization"/>
    <property type="evidence" value="ECO:0007669"/>
    <property type="project" value="UniProtKB-KW"/>
</dbReference>
<dbReference type="SUPFAM" id="SSF141523">
    <property type="entry name" value="L,D-transpeptidase catalytic domain-like"/>
    <property type="match status" value="1"/>
</dbReference>
<dbReference type="Pfam" id="PF03734">
    <property type="entry name" value="YkuD"/>
    <property type="match status" value="1"/>
</dbReference>
<gene>
    <name evidence="7" type="ORF">S03H2_29030</name>
</gene>
<name>X1I3H1_9ZZZZ</name>
<proteinExistence type="predicted"/>
<dbReference type="InterPro" id="IPR032710">
    <property type="entry name" value="NTF2-like_dom_sf"/>
</dbReference>
<evidence type="ECO:0000256" key="1">
    <source>
        <dbReference type="ARBA" id="ARBA00004752"/>
    </source>
</evidence>
<protein>
    <recommendedName>
        <fullName evidence="6">L,D-TPase catalytic domain-containing protein</fullName>
    </recommendedName>
</protein>
<evidence type="ECO:0000256" key="3">
    <source>
        <dbReference type="ARBA" id="ARBA00022960"/>
    </source>
</evidence>
<dbReference type="GO" id="GO:0008360">
    <property type="term" value="P:regulation of cell shape"/>
    <property type="evidence" value="ECO:0007669"/>
    <property type="project" value="UniProtKB-KW"/>
</dbReference>
<dbReference type="PROSITE" id="PS52029">
    <property type="entry name" value="LD_TPASE"/>
    <property type="match status" value="1"/>
</dbReference>
<feature type="domain" description="L,D-TPase catalytic" evidence="6">
    <location>
        <begin position="1"/>
        <end position="88"/>
    </location>
</feature>
<evidence type="ECO:0000259" key="6">
    <source>
        <dbReference type="PROSITE" id="PS52029"/>
    </source>
</evidence>
<sequence>EDTRGCVFVTNSFERKDLSSIYGDRAFALDYPNMLDRKLGRKGYGIWIHGTNEELKPHDTNGCIVFTNEDIRDLSRYIIQGHTPIIITQEINFISKEELIRERRQIKAFVESWLNAWKEGHIDLYMSFYDRDFTGQGKDWSQWWTYKKWLSERYGAIDVTIDNLQIVQENGIVLAKFYQSYRANRFYSFGEKRLYLRQKSPEWKIVDEFFQKKHHPSPPPPVPPITEPDRAAIKQLITTWQQAWQQKDLPRYMACYSDNFSSRGLTRTRWERHRAKINGRYTNIQVSLSNLTVELVS</sequence>
<dbReference type="GO" id="GO:0016740">
    <property type="term" value="F:transferase activity"/>
    <property type="evidence" value="ECO:0007669"/>
    <property type="project" value="UniProtKB-KW"/>
</dbReference>
<organism evidence="7">
    <name type="scientific">marine sediment metagenome</name>
    <dbReference type="NCBI Taxonomy" id="412755"/>
    <lineage>
        <taxon>unclassified sequences</taxon>
        <taxon>metagenomes</taxon>
        <taxon>ecological metagenomes</taxon>
    </lineage>
</organism>
<dbReference type="EMBL" id="BARU01017505">
    <property type="protein sequence ID" value="GAH60634.1"/>
    <property type="molecule type" value="Genomic_DNA"/>
</dbReference>
<dbReference type="Gene3D" id="2.40.440.10">
    <property type="entry name" value="L,D-transpeptidase catalytic domain-like"/>
    <property type="match status" value="1"/>
</dbReference>
<dbReference type="UniPathway" id="UPA00219"/>
<keyword evidence="4" id="KW-0573">Peptidoglycan synthesis</keyword>
<evidence type="ECO:0000256" key="2">
    <source>
        <dbReference type="ARBA" id="ARBA00022679"/>
    </source>
</evidence>
<feature type="non-terminal residue" evidence="7">
    <location>
        <position position="1"/>
    </location>
</feature>
<keyword evidence="3" id="KW-0133">Cell shape</keyword>
<dbReference type="InterPro" id="IPR005490">
    <property type="entry name" value="LD_TPept_cat_dom"/>
</dbReference>
<dbReference type="GO" id="GO:0009252">
    <property type="term" value="P:peptidoglycan biosynthetic process"/>
    <property type="evidence" value="ECO:0007669"/>
    <property type="project" value="UniProtKB-UniPathway"/>
</dbReference>
<comment type="caution">
    <text evidence="7">The sequence shown here is derived from an EMBL/GenBank/DDBJ whole genome shotgun (WGS) entry which is preliminary data.</text>
</comment>
<keyword evidence="5" id="KW-0961">Cell wall biogenesis/degradation</keyword>
<evidence type="ECO:0000313" key="7">
    <source>
        <dbReference type="EMBL" id="GAH60634.1"/>
    </source>
</evidence>
<keyword evidence="2" id="KW-0808">Transferase</keyword>
<reference evidence="7" key="1">
    <citation type="journal article" date="2014" name="Front. Microbiol.">
        <title>High frequency of phylogenetically diverse reductive dehalogenase-homologous genes in deep subseafloor sedimentary metagenomes.</title>
        <authorList>
            <person name="Kawai M."/>
            <person name="Futagami T."/>
            <person name="Toyoda A."/>
            <person name="Takaki Y."/>
            <person name="Nishi S."/>
            <person name="Hori S."/>
            <person name="Arai W."/>
            <person name="Tsubouchi T."/>
            <person name="Morono Y."/>
            <person name="Uchiyama I."/>
            <person name="Ito T."/>
            <person name="Fujiyama A."/>
            <person name="Inagaki F."/>
            <person name="Takami H."/>
        </authorList>
    </citation>
    <scope>NUCLEOTIDE SEQUENCE</scope>
    <source>
        <strain evidence="7">Expedition CK06-06</strain>
    </source>
</reference>
<dbReference type="SUPFAM" id="SSF54427">
    <property type="entry name" value="NTF2-like"/>
    <property type="match status" value="2"/>
</dbReference>
<feature type="non-terminal residue" evidence="7">
    <location>
        <position position="297"/>
    </location>
</feature>
<dbReference type="PANTHER" id="PTHR36699">
    <property type="entry name" value="LD-TRANSPEPTIDASE"/>
    <property type="match status" value="1"/>
</dbReference>
<evidence type="ECO:0000256" key="5">
    <source>
        <dbReference type="ARBA" id="ARBA00023316"/>
    </source>
</evidence>
<dbReference type="AlphaFoldDB" id="X1I3H1"/>
<accession>X1I3H1</accession>
<dbReference type="Pfam" id="PF24125">
    <property type="entry name" value="Cds6_C"/>
    <property type="match status" value="2"/>
</dbReference>
<evidence type="ECO:0000256" key="4">
    <source>
        <dbReference type="ARBA" id="ARBA00022984"/>
    </source>
</evidence>
<dbReference type="InterPro" id="IPR038063">
    <property type="entry name" value="Transpep_catalytic_dom"/>
</dbReference>
<dbReference type="InterPro" id="IPR056203">
    <property type="entry name" value="Cds6_C"/>
</dbReference>
<dbReference type="Gene3D" id="3.10.450.50">
    <property type="match status" value="2"/>
</dbReference>